<evidence type="ECO:0000256" key="1">
    <source>
        <dbReference type="ARBA" id="ARBA00001938"/>
    </source>
</evidence>
<evidence type="ECO:0000313" key="9">
    <source>
        <dbReference type="Proteomes" id="UP000607281"/>
    </source>
</evidence>
<sequence>MSIHEIFMPALSSTMTEGKIVSWVKSPGDKVEKGETVVVVESDKADMDVETFYEGYLAHIIVEAGDSAPVGAAIAYVVETEAEIEAAKSLGRSGGTAATPTATPEPVAAAVGVPATASQNGSNHREGRLVASPRARKLAKELKVDLTNLKGSGPYGRIVADDIEAAAGKVKQPATAPAATPTVTPVAQPAPRTHAPVPAPVAATSGQVVPFNTLQNAVIRNMVASLDVPVFRVGYTITTDGLDKLYKQIKSKGVTMTALLAKAVAITLQKHPLLNASYSDQGLVYHPDINVAVAVAMDGGGLITPVLKNADKVDIYSLSRTWKSLVDRARSKQLQPDEYSGGNFTLSNLGMFGVDTFDAILPPGQGSILAIGASRPQLVATTDGLFGVKQQMQVNITSDHRIIYGADAAAFLQDLAKLIETDAQSLTL</sequence>
<evidence type="ECO:0000313" key="8">
    <source>
        <dbReference type="EMBL" id="MBD2344551.1"/>
    </source>
</evidence>
<keyword evidence="4" id="KW-0012">Acyltransferase</keyword>
<dbReference type="PROSITE" id="PS50968">
    <property type="entry name" value="BIOTINYL_LIPOYL"/>
    <property type="match status" value="1"/>
</dbReference>
<dbReference type="InterPro" id="IPR011053">
    <property type="entry name" value="Single_hybrid_motif"/>
</dbReference>
<dbReference type="InterPro" id="IPR003016">
    <property type="entry name" value="2-oxoA_DH_lipoyl-BS"/>
</dbReference>
<feature type="region of interest" description="Disordered" evidence="5">
    <location>
        <begin position="174"/>
        <end position="193"/>
    </location>
</feature>
<keyword evidence="4" id="KW-0808">Transferase</keyword>
<dbReference type="InterPro" id="IPR036625">
    <property type="entry name" value="E3-bd_dom_sf"/>
</dbReference>
<dbReference type="InterPro" id="IPR000089">
    <property type="entry name" value="Biotin_lipoyl"/>
</dbReference>
<dbReference type="Proteomes" id="UP000607281">
    <property type="component" value="Unassembled WGS sequence"/>
</dbReference>
<dbReference type="Gene3D" id="4.10.320.10">
    <property type="entry name" value="E3-binding domain"/>
    <property type="match status" value="1"/>
</dbReference>
<evidence type="ECO:0000256" key="3">
    <source>
        <dbReference type="ARBA" id="ARBA00022823"/>
    </source>
</evidence>
<proteinExistence type="inferred from homology"/>
<accession>A0ABR8CMT9</accession>
<dbReference type="SUPFAM" id="SSF52777">
    <property type="entry name" value="CoA-dependent acyltransferases"/>
    <property type="match status" value="1"/>
</dbReference>
<comment type="caution">
    <text evidence="8">The sequence shown here is derived from an EMBL/GenBank/DDBJ whole genome shotgun (WGS) entry which is preliminary data.</text>
</comment>
<name>A0ABR8CMT9_9NOST</name>
<dbReference type="Gene3D" id="3.30.559.10">
    <property type="entry name" value="Chloramphenicol acetyltransferase-like domain"/>
    <property type="match status" value="1"/>
</dbReference>
<evidence type="ECO:0000256" key="2">
    <source>
        <dbReference type="ARBA" id="ARBA00007317"/>
    </source>
</evidence>
<dbReference type="Pfam" id="PF00364">
    <property type="entry name" value="Biotin_lipoyl"/>
    <property type="match status" value="1"/>
</dbReference>
<dbReference type="RefSeq" id="WP_190407001.1">
    <property type="nucleotide sequence ID" value="NZ_JACJRF010000013.1"/>
</dbReference>
<protein>
    <recommendedName>
        <fullName evidence="4">Dihydrolipoamide acetyltransferase component of pyruvate dehydrogenase complex</fullName>
        <ecNumber evidence="4">2.3.1.-</ecNumber>
    </recommendedName>
</protein>
<dbReference type="Pfam" id="PF00198">
    <property type="entry name" value="2-oxoacid_dh"/>
    <property type="match status" value="1"/>
</dbReference>
<feature type="domain" description="Peripheral subunit-binding (PSBD)" evidence="7">
    <location>
        <begin position="130"/>
        <end position="167"/>
    </location>
</feature>
<dbReference type="CDD" id="cd06849">
    <property type="entry name" value="lipoyl_domain"/>
    <property type="match status" value="1"/>
</dbReference>
<dbReference type="InterPro" id="IPR001078">
    <property type="entry name" value="2-oxoacid_DH_actylTfrase"/>
</dbReference>
<dbReference type="Pfam" id="PF02817">
    <property type="entry name" value="E3_binding"/>
    <property type="match status" value="1"/>
</dbReference>
<dbReference type="InterPro" id="IPR004167">
    <property type="entry name" value="PSBD"/>
</dbReference>
<dbReference type="InterPro" id="IPR045257">
    <property type="entry name" value="E2/Pdx1"/>
</dbReference>
<dbReference type="SUPFAM" id="SSF47005">
    <property type="entry name" value="Peripheral subunit-binding domain of 2-oxo acid dehydrogenase complex"/>
    <property type="match status" value="1"/>
</dbReference>
<comment type="similarity">
    <text evidence="2 4">Belongs to the 2-oxoacid dehydrogenase family.</text>
</comment>
<reference evidence="8 9" key="1">
    <citation type="journal article" date="2020" name="ISME J.">
        <title>Comparative genomics reveals insights into cyanobacterial evolution and habitat adaptation.</title>
        <authorList>
            <person name="Chen M.Y."/>
            <person name="Teng W.K."/>
            <person name="Zhao L."/>
            <person name="Hu C.X."/>
            <person name="Zhou Y.K."/>
            <person name="Han B.P."/>
            <person name="Song L.R."/>
            <person name="Shu W.S."/>
        </authorList>
    </citation>
    <scope>NUCLEOTIDE SEQUENCE [LARGE SCALE GENOMIC DNA]</scope>
    <source>
        <strain evidence="8 9">FACHB-260</strain>
    </source>
</reference>
<feature type="domain" description="Lipoyl-binding" evidence="6">
    <location>
        <begin position="3"/>
        <end position="78"/>
    </location>
</feature>
<organism evidence="8 9">
    <name type="scientific">Anabaena subtropica FACHB-260</name>
    <dbReference type="NCBI Taxonomy" id="2692884"/>
    <lineage>
        <taxon>Bacteria</taxon>
        <taxon>Bacillati</taxon>
        <taxon>Cyanobacteriota</taxon>
        <taxon>Cyanophyceae</taxon>
        <taxon>Nostocales</taxon>
        <taxon>Nostocaceae</taxon>
        <taxon>Anabaena</taxon>
    </lineage>
</organism>
<dbReference type="EMBL" id="JACJRF010000013">
    <property type="protein sequence ID" value="MBD2344551.1"/>
    <property type="molecule type" value="Genomic_DNA"/>
</dbReference>
<dbReference type="SUPFAM" id="SSF51230">
    <property type="entry name" value="Single hybrid motif"/>
    <property type="match status" value="1"/>
</dbReference>
<comment type="cofactor">
    <cofactor evidence="1 4">
        <name>(R)-lipoate</name>
        <dbReference type="ChEBI" id="CHEBI:83088"/>
    </cofactor>
</comment>
<dbReference type="PROSITE" id="PS51826">
    <property type="entry name" value="PSBD"/>
    <property type="match status" value="1"/>
</dbReference>
<evidence type="ECO:0000259" key="6">
    <source>
        <dbReference type="PROSITE" id="PS50968"/>
    </source>
</evidence>
<evidence type="ECO:0000256" key="5">
    <source>
        <dbReference type="SAM" id="MobiDB-lite"/>
    </source>
</evidence>
<dbReference type="PANTHER" id="PTHR23151">
    <property type="entry name" value="DIHYDROLIPOAMIDE ACETYL/SUCCINYL-TRANSFERASE-RELATED"/>
    <property type="match status" value="1"/>
</dbReference>
<keyword evidence="9" id="KW-1185">Reference proteome</keyword>
<evidence type="ECO:0000259" key="7">
    <source>
        <dbReference type="PROSITE" id="PS51826"/>
    </source>
</evidence>
<dbReference type="Gene3D" id="2.40.50.100">
    <property type="match status" value="1"/>
</dbReference>
<dbReference type="PANTHER" id="PTHR23151:SF75">
    <property type="entry name" value="DIHYDROLIPOYLLYSINE-RESIDUE ACETYLTRANSFERASE COMPONENT 5 OF PYRUVATE DEHYDROGENASE COMPLEX, CHLOROPLASTIC"/>
    <property type="match status" value="1"/>
</dbReference>
<evidence type="ECO:0000256" key="4">
    <source>
        <dbReference type="RuleBase" id="RU003423"/>
    </source>
</evidence>
<dbReference type="PROSITE" id="PS00189">
    <property type="entry name" value="LIPOYL"/>
    <property type="match status" value="1"/>
</dbReference>
<dbReference type="InterPro" id="IPR023213">
    <property type="entry name" value="CAT-like_dom_sf"/>
</dbReference>
<dbReference type="EC" id="2.3.1.-" evidence="4"/>
<gene>
    <name evidence="8" type="ORF">H6G18_10360</name>
</gene>
<keyword evidence="3 4" id="KW-0450">Lipoyl</keyword>